<dbReference type="EMBL" id="UOGD01000301">
    <property type="protein sequence ID" value="VAX25588.1"/>
    <property type="molecule type" value="Genomic_DNA"/>
</dbReference>
<name>A0A3B1CNQ9_9ZZZZ</name>
<dbReference type="InterPro" id="IPR023210">
    <property type="entry name" value="NADP_OxRdtase_dom"/>
</dbReference>
<feature type="non-terminal residue" evidence="2">
    <location>
        <position position="209"/>
    </location>
</feature>
<dbReference type="InterPro" id="IPR053135">
    <property type="entry name" value="AKR2_Oxidoreductase"/>
</dbReference>
<accession>A0A3B1CNQ9</accession>
<dbReference type="InterPro" id="IPR036812">
    <property type="entry name" value="NAD(P)_OxRdtase_dom_sf"/>
</dbReference>
<dbReference type="Gene3D" id="3.20.20.100">
    <property type="entry name" value="NADP-dependent oxidoreductase domain"/>
    <property type="match status" value="1"/>
</dbReference>
<evidence type="ECO:0000313" key="2">
    <source>
        <dbReference type="EMBL" id="VAX25588.1"/>
    </source>
</evidence>
<reference evidence="2" key="1">
    <citation type="submission" date="2018-06" db="EMBL/GenBank/DDBJ databases">
        <authorList>
            <person name="Zhirakovskaya E."/>
        </authorList>
    </citation>
    <scope>NUCLEOTIDE SEQUENCE</scope>
</reference>
<dbReference type="PANTHER" id="PTHR43312">
    <property type="entry name" value="D-THREO-ALDOSE 1-DEHYDROGENASE"/>
    <property type="match status" value="1"/>
</dbReference>
<dbReference type="PANTHER" id="PTHR43312:SF1">
    <property type="entry name" value="NADP-DEPENDENT OXIDOREDUCTASE DOMAIN-CONTAINING PROTEIN"/>
    <property type="match status" value="1"/>
</dbReference>
<dbReference type="AlphaFoldDB" id="A0A3B1CNQ9"/>
<proteinExistence type="predicted"/>
<dbReference type="Pfam" id="PF00248">
    <property type="entry name" value="Aldo_ket_red"/>
    <property type="match status" value="1"/>
</dbReference>
<sequence length="209" mass="23802">MKSRISRFDRRNFLRKGFAGTATLTIAPSILYGALQSDESKKPKTITRKLGRTGLELPVVSMGVMNADNPNLVKAALEKGIVHFDTAHGYQRGRNEEMLGKIFKDIDRDRFIISTKIPGNKFNKKSGEWEKKTDAKDFIEKFELSLKRLQMDYVDIFYLHSRKGREEALEAELLEAMVKLKKEGKARFLGVSTHRNEPEVIQAAIDAEI</sequence>
<feature type="domain" description="NADP-dependent oxidoreductase" evidence="1">
    <location>
        <begin position="71"/>
        <end position="204"/>
    </location>
</feature>
<protein>
    <recommendedName>
        <fullName evidence="1">NADP-dependent oxidoreductase domain-containing protein</fullName>
    </recommendedName>
</protein>
<organism evidence="2">
    <name type="scientific">hydrothermal vent metagenome</name>
    <dbReference type="NCBI Taxonomy" id="652676"/>
    <lineage>
        <taxon>unclassified sequences</taxon>
        <taxon>metagenomes</taxon>
        <taxon>ecological metagenomes</taxon>
    </lineage>
</organism>
<evidence type="ECO:0000259" key="1">
    <source>
        <dbReference type="Pfam" id="PF00248"/>
    </source>
</evidence>
<gene>
    <name evidence="2" type="ORF">MNBD_IGNAVI01-1141</name>
</gene>
<dbReference type="SUPFAM" id="SSF51430">
    <property type="entry name" value="NAD(P)-linked oxidoreductase"/>
    <property type="match status" value="1"/>
</dbReference>